<feature type="region of interest" description="Disordered" evidence="6">
    <location>
        <begin position="390"/>
        <end position="411"/>
    </location>
</feature>
<organism evidence="8 9">
    <name type="scientific">Clydaea vesicula</name>
    <dbReference type="NCBI Taxonomy" id="447962"/>
    <lineage>
        <taxon>Eukaryota</taxon>
        <taxon>Fungi</taxon>
        <taxon>Fungi incertae sedis</taxon>
        <taxon>Chytridiomycota</taxon>
        <taxon>Chytridiomycota incertae sedis</taxon>
        <taxon>Chytridiomycetes</taxon>
        <taxon>Lobulomycetales</taxon>
        <taxon>Lobulomycetaceae</taxon>
        <taxon>Clydaea</taxon>
    </lineage>
</organism>
<dbReference type="SMART" id="SM00339">
    <property type="entry name" value="FH"/>
    <property type="match status" value="1"/>
</dbReference>
<feature type="region of interest" description="Disordered" evidence="6">
    <location>
        <begin position="501"/>
        <end position="563"/>
    </location>
</feature>
<feature type="non-terminal residue" evidence="8">
    <location>
        <position position="563"/>
    </location>
</feature>
<evidence type="ECO:0000256" key="4">
    <source>
        <dbReference type="ARBA" id="ARBA00023242"/>
    </source>
</evidence>
<feature type="region of interest" description="Disordered" evidence="6">
    <location>
        <begin position="243"/>
        <end position="299"/>
    </location>
</feature>
<dbReference type="InterPro" id="IPR036388">
    <property type="entry name" value="WH-like_DNA-bd_sf"/>
</dbReference>
<gene>
    <name evidence="8" type="primary">FOXJ3</name>
    <name evidence="8" type="ORF">HK099_001166</name>
</gene>
<comment type="caution">
    <text evidence="8">The sequence shown here is derived from an EMBL/GenBank/DDBJ whole genome shotgun (WGS) entry which is preliminary data.</text>
</comment>
<comment type="subcellular location">
    <subcellularLocation>
        <location evidence="5">Nucleus</location>
    </subcellularLocation>
</comment>
<keyword evidence="9" id="KW-1185">Reference proteome</keyword>
<dbReference type="PROSITE" id="PS00658">
    <property type="entry name" value="FORK_HEAD_2"/>
    <property type="match status" value="1"/>
</dbReference>
<feature type="compositionally biased region" description="Polar residues" evidence="6">
    <location>
        <begin position="88"/>
        <end position="98"/>
    </location>
</feature>
<dbReference type="Pfam" id="PF00250">
    <property type="entry name" value="Forkhead"/>
    <property type="match status" value="1"/>
</dbReference>
<dbReference type="PANTHER" id="PTHR46078:SF2">
    <property type="entry name" value="FORK-HEAD DOMAIN-CONTAINING PROTEIN"/>
    <property type="match status" value="1"/>
</dbReference>
<dbReference type="CDD" id="cd20024">
    <property type="entry name" value="FH_FOXJ2-like"/>
    <property type="match status" value="1"/>
</dbReference>
<evidence type="ECO:0000256" key="6">
    <source>
        <dbReference type="SAM" id="MobiDB-lite"/>
    </source>
</evidence>
<evidence type="ECO:0000313" key="9">
    <source>
        <dbReference type="Proteomes" id="UP001211065"/>
    </source>
</evidence>
<evidence type="ECO:0000256" key="3">
    <source>
        <dbReference type="ARBA" id="ARBA00023163"/>
    </source>
</evidence>
<feature type="compositionally biased region" description="Polar residues" evidence="6">
    <location>
        <begin position="501"/>
        <end position="528"/>
    </location>
</feature>
<dbReference type="SUPFAM" id="SSF46785">
    <property type="entry name" value="Winged helix' DNA-binding domain"/>
    <property type="match status" value="1"/>
</dbReference>
<feature type="compositionally biased region" description="Low complexity" evidence="6">
    <location>
        <begin position="538"/>
        <end position="552"/>
    </location>
</feature>
<dbReference type="AlphaFoldDB" id="A0AAD5TUM2"/>
<feature type="compositionally biased region" description="Low complexity" evidence="6">
    <location>
        <begin position="274"/>
        <end position="289"/>
    </location>
</feature>
<feature type="region of interest" description="Disordered" evidence="6">
    <location>
        <begin position="117"/>
        <end position="168"/>
    </location>
</feature>
<feature type="compositionally biased region" description="Polar residues" evidence="6">
    <location>
        <begin position="146"/>
        <end position="158"/>
    </location>
</feature>
<evidence type="ECO:0000313" key="8">
    <source>
        <dbReference type="EMBL" id="KAJ3204414.1"/>
    </source>
</evidence>
<sequence>NTYSHNQDQSNNFNYSEANKNGPSNFNYSYSHQVPTSINNINGSNLKNDHPKQIYAEMPNSNPLYPPSFKQQPQTRSSFDSPIMHRGSSASSQSKRNWKKSQITNINNIMQSNFDHLDLQNSNSSNNYNNNNNNNNTPLNNFNHSDNYTFKSNNISDPNNLKNSKNNNYNWLNQIDENNNIPTNKSTSNNYSINSLSHDLSIGVINKDRHFNPNNHHQSKHQDAVLLNSNQIISPTMTIMELTNEGNNNLPKKKLKEKKSLTSPPKLNEKNLLKPKNSNKKSPSPLTSPDALFIPEKSDPNTKPPYSYATLISYAIQTSPTKQMTLNEIYNWITEYYPYYETGGSGWKNSIRHNLSLNKAFVRVPRPINEPGKGAYWKMEFNASEETIGRKTRNARAGSDPTPYKPEPMTIRTRNEPQRNAIPSPSSLIYTSPESNTNPALIYTSSETSKNNCGLIYSSPEVTSSSNANIPPTLNYHPYGNCTSPTTTPNPINEIFNNMVDSTHYHNGSNQRQPQSSQQISHSLQTTRQPPPPNIKFNQNNGQGNGNTNNTNYNFTPITSSYS</sequence>
<evidence type="ECO:0000256" key="5">
    <source>
        <dbReference type="PROSITE-ProRule" id="PRU00089"/>
    </source>
</evidence>
<reference evidence="8" key="1">
    <citation type="submission" date="2020-05" db="EMBL/GenBank/DDBJ databases">
        <title>Phylogenomic resolution of chytrid fungi.</title>
        <authorList>
            <person name="Stajich J.E."/>
            <person name="Amses K."/>
            <person name="Simmons R."/>
            <person name="Seto K."/>
            <person name="Myers J."/>
            <person name="Bonds A."/>
            <person name="Quandt C.A."/>
            <person name="Barry K."/>
            <person name="Liu P."/>
            <person name="Grigoriev I."/>
            <person name="Longcore J.E."/>
            <person name="James T.Y."/>
        </authorList>
    </citation>
    <scope>NUCLEOTIDE SEQUENCE</scope>
    <source>
        <strain evidence="8">JEL0476</strain>
    </source>
</reference>
<feature type="region of interest" description="Disordered" evidence="6">
    <location>
        <begin position="1"/>
        <end position="26"/>
    </location>
</feature>
<name>A0AAD5TUM2_9FUNG</name>
<dbReference type="InterPro" id="IPR045912">
    <property type="entry name" value="FOXJ2/3-like"/>
</dbReference>
<dbReference type="InterPro" id="IPR036390">
    <property type="entry name" value="WH_DNA-bd_sf"/>
</dbReference>
<keyword evidence="2 5" id="KW-0238">DNA-binding</keyword>
<dbReference type="GO" id="GO:0005634">
    <property type="term" value="C:nucleus"/>
    <property type="evidence" value="ECO:0007669"/>
    <property type="project" value="UniProtKB-SubCell"/>
</dbReference>
<dbReference type="Gene3D" id="1.10.10.10">
    <property type="entry name" value="Winged helix-like DNA-binding domain superfamily/Winged helix DNA-binding domain"/>
    <property type="match status" value="1"/>
</dbReference>
<dbReference type="FunFam" id="1.10.10.10:FF:000135">
    <property type="entry name" value="forkhead box protein G1"/>
    <property type="match status" value="1"/>
</dbReference>
<feature type="compositionally biased region" description="Polar residues" evidence="6">
    <location>
        <begin position="553"/>
        <end position="563"/>
    </location>
</feature>
<feature type="DNA-binding region" description="Fork-head" evidence="5">
    <location>
        <begin position="303"/>
        <end position="393"/>
    </location>
</feature>
<keyword evidence="4 5" id="KW-0539">Nucleus</keyword>
<keyword evidence="3" id="KW-0804">Transcription</keyword>
<proteinExistence type="predicted"/>
<dbReference type="InterPro" id="IPR018122">
    <property type="entry name" value="TF_fork_head_CS_1"/>
</dbReference>
<evidence type="ECO:0000259" key="7">
    <source>
        <dbReference type="PROSITE" id="PS50039"/>
    </source>
</evidence>
<dbReference type="EMBL" id="JADGJW010001303">
    <property type="protein sequence ID" value="KAJ3204414.1"/>
    <property type="molecule type" value="Genomic_DNA"/>
</dbReference>
<keyword evidence="1" id="KW-0805">Transcription regulation</keyword>
<dbReference type="PROSITE" id="PS50039">
    <property type="entry name" value="FORK_HEAD_3"/>
    <property type="match status" value="1"/>
</dbReference>
<feature type="domain" description="Fork-head" evidence="7">
    <location>
        <begin position="303"/>
        <end position="393"/>
    </location>
</feature>
<feature type="compositionally biased region" description="Polar residues" evidence="6">
    <location>
        <begin position="59"/>
        <end position="80"/>
    </location>
</feature>
<dbReference type="InterPro" id="IPR001766">
    <property type="entry name" value="Fork_head_dom"/>
</dbReference>
<feature type="compositionally biased region" description="Low complexity" evidence="6">
    <location>
        <begin position="159"/>
        <end position="168"/>
    </location>
</feature>
<evidence type="ECO:0000256" key="1">
    <source>
        <dbReference type="ARBA" id="ARBA00023015"/>
    </source>
</evidence>
<dbReference type="PROSITE" id="PS00657">
    <property type="entry name" value="FORK_HEAD_1"/>
    <property type="match status" value="1"/>
</dbReference>
<feature type="region of interest" description="Disordered" evidence="6">
    <location>
        <begin position="41"/>
        <end position="98"/>
    </location>
</feature>
<feature type="compositionally biased region" description="Low complexity" evidence="6">
    <location>
        <begin position="121"/>
        <end position="145"/>
    </location>
</feature>
<protein>
    <submittedName>
        <fullName evidence="8">Forkhead box protein J3</fullName>
    </submittedName>
</protein>
<dbReference type="PRINTS" id="PR00053">
    <property type="entry name" value="FORKHEAD"/>
</dbReference>
<evidence type="ECO:0000256" key="2">
    <source>
        <dbReference type="ARBA" id="ARBA00023125"/>
    </source>
</evidence>
<dbReference type="Proteomes" id="UP001211065">
    <property type="component" value="Unassembled WGS sequence"/>
</dbReference>
<feature type="non-terminal residue" evidence="8">
    <location>
        <position position="1"/>
    </location>
</feature>
<dbReference type="GO" id="GO:0000978">
    <property type="term" value="F:RNA polymerase II cis-regulatory region sequence-specific DNA binding"/>
    <property type="evidence" value="ECO:0007669"/>
    <property type="project" value="TreeGrafter"/>
</dbReference>
<accession>A0AAD5TUM2</accession>
<dbReference type="GO" id="GO:0000981">
    <property type="term" value="F:DNA-binding transcription factor activity, RNA polymerase II-specific"/>
    <property type="evidence" value="ECO:0007669"/>
    <property type="project" value="TreeGrafter"/>
</dbReference>
<dbReference type="PANTHER" id="PTHR46078">
    <property type="entry name" value="FORKHEAD BOX PROTEIN J2 FAMILY MEMBER"/>
    <property type="match status" value="1"/>
</dbReference>
<dbReference type="InterPro" id="IPR030456">
    <property type="entry name" value="TF_fork_head_CS_2"/>
</dbReference>